<keyword evidence="1" id="KW-0812">Transmembrane</keyword>
<organism evidence="3 4">
    <name type="scientific">Acinetobacter terrestris</name>
    <dbReference type="NCBI Taxonomy" id="2529843"/>
    <lineage>
        <taxon>Bacteria</taxon>
        <taxon>Pseudomonadati</taxon>
        <taxon>Pseudomonadota</taxon>
        <taxon>Gammaproteobacteria</taxon>
        <taxon>Moraxellales</taxon>
        <taxon>Moraxellaceae</taxon>
        <taxon>Acinetobacter</taxon>
        <taxon>Acinetobacter Taxon 24</taxon>
    </lineage>
</organism>
<dbReference type="SUPFAM" id="SSF49879">
    <property type="entry name" value="SMAD/FHA domain"/>
    <property type="match status" value="1"/>
</dbReference>
<proteinExistence type="predicted"/>
<keyword evidence="1" id="KW-0472">Membrane</keyword>
<evidence type="ECO:0000313" key="3">
    <source>
        <dbReference type="EMBL" id="MDK1684566.1"/>
    </source>
</evidence>
<feature type="transmembrane region" description="Helical" evidence="1">
    <location>
        <begin position="225"/>
        <end position="244"/>
    </location>
</feature>
<gene>
    <name evidence="3" type="ORF">QOR41_12180</name>
</gene>
<protein>
    <submittedName>
        <fullName evidence="3">FHA domain-containing protein</fullName>
    </submittedName>
</protein>
<dbReference type="CDD" id="cd00060">
    <property type="entry name" value="FHA"/>
    <property type="match status" value="1"/>
</dbReference>
<dbReference type="InterPro" id="IPR050923">
    <property type="entry name" value="Cell_Proc_Reg/RNA_Proc"/>
</dbReference>
<dbReference type="SMART" id="SM00240">
    <property type="entry name" value="FHA"/>
    <property type="match status" value="1"/>
</dbReference>
<dbReference type="Proteomes" id="UP001241935">
    <property type="component" value="Unassembled WGS sequence"/>
</dbReference>
<dbReference type="Pfam" id="PF00498">
    <property type="entry name" value="FHA"/>
    <property type="match status" value="1"/>
</dbReference>
<dbReference type="Gene3D" id="2.60.200.20">
    <property type="match status" value="1"/>
</dbReference>
<keyword evidence="1" id="KW-1133">Transmembrane helix</keyword>
<dbReference type="EMBL" id="JASKNE010000001">
    <property type="protein sequence ID" value="MDK1684566.1"/>
    <property type="molecule type" value="Genomic_DNA"/>
</dbReference>
<evidence type="ECO:0000256" key="1">
    <source>
        <dbReference type="SAM" id="Phobius"/>
    </source>
</evidence>
<evidence type="ECO:0000259" key="2">
    <source>
        <dbReference type="PROSITE" id="PS50006"/>
    </source>
</evidence>
<accession>A0AAW6UW86</accession>
<feature type="domain" description="FHA" evidence="2">
    <location>
        <begin position="23"/>
        <end position="72"/>
    </location>
</feature>
<sequence length="245" mass="26670">MTWKIQAITGELTGQEISIDRDMLVGRHQSADIVLQAGEISRKHAAFLLKDQALSVQDLNSSNGTFVNDLQIEHETLLKQGDIVQFASLKFSVLEPAQEVELPTEIEKTVAALNQDETLAEAAPVSEQPSEAVAVSETAAAQAEEASKTVAQQMNEQGMPELKERDSNVQVSREGMPQQVAVPKPAPIPESVDLKAVPEKQEPVVVETPASRVEQVKEEQKNASVGLMTIVALIILAIIAWLFFK</sequence>
<comment type="caution">
    <text evidence="3">The sequence shown here is derived from an EMBL/GenBank/DDBJ whole genome shotgun (WGS) entry which is preliminary data.</text>
</comment>
<dbReference type="AlphaFoldDB" id="A0AAW6UW86"/>
<evidence type="ECO:0000313" key="4">
    <source>
        <dbReference type="Proteomes" id="UP001241935"/>
    </source>
</evidence>
<reference evidence="3" key="1">
    <citation type="submission" date="2023-04" db="EMBL/GenBank/DDBJ databases">
        <title>The environmental microbiomes in feedlot watering bowls are a reservoir of florfenicol resistance for bovine respiratory disease pathogens.</title>
        <authorList>
            <person name="Kos D.W."/>
            <person name="Ruzzini A.C."/>
            <person name="Schreiner B."/>
            <person name="Jelinski M.D."/>
        </authorList>
    </citation>
    <scope>NUCLEOTIDE SEQUENCE</scope>
    <source>
        <strain evidence="3">WB3</strain>
    </source>
</reference>
<dbReference type="PANTHER" id="PTHR23308">
    <property type="entry name" value="NUCLEAR INHIBITOR OF PROTEIN PHOSPHATASE-1"/>
    <property type="match status" value="1"/>
</dbReference>
<dbReference type="InterPro" id="IPR008984">
    <property type="entry name" value="SMAD_FHA_dom_sf"/>
</dbReference>
<dbReference type="PROSITE" id="PS50006">
    <property type="entry name" value="FHA_DOMAIN"/>
    <property type="match status" value="1"/>
</dbReference>
<dbReference type="RefSeq" id="WP_284067412.1">
    <property type="nucleotide sequence ID" value="NZ_JASKNE010000001.1"/>
</dbReference>
<name>A0AAW6UW86_9GAMM</name>
<dbReference type="InterPro" id="IPR000253">
    <property type="entry name" value="FHA_dom"/>
</dbReference>